<dbReference type="SUPFAM" id="SSF53697">
    <property type="entry name" value="SIS domain"/>
    <property type="match status" value="1"/>
</dbReference>
<dbReference type="InterPro" id="IPR001347">
    <property type="entry name" value="SIS_dom"/>
</dbReference>
<dbReference type="Gene3D" id="3.40.50.10490">
    <property type="entry name" value="Glucose-6-phosphate isomerase like protein, domain 1"/>
    <property type="match status" value="1"/>
</dbReference>
<dbReference type="CDD" id="cd05014">
    <property type="entry name" value="SIS_Kpsf"/>
    <property type="match status" value="1"/>
</dbReference>
<accession>A0AAW5LN18</accession>
<proteinExistence type="inferred from homology"/>
<dbReference type="GO" id="GO:0019146">
    <property type="term" value="F:arabinose-5-phosphate isomerase activity"/>
    <property type="evidence" value="ECO:0007669"/>
    <property type="project" value="UniProtKB-ARBA"/>
</dbReference>
<dbReference type="EMBL" id="JANILD010000008">
    <property type="protein sequence ID" value="MCQ9304841.1"/>
    <property type="molecule type" value="Genomic_DNA"/>
</dbReference>
<dbReference type="FunFam" id="3.40.50.10490:FF:000011">
    <property type="entry name" value="Arabinose 5-phosphate isomerase"/>
    <property type="match status" value="1"/>
</dbReference>
<dbReference type="PANTHER" id="PTHR42745:SF1">
    <property type="entry name" value="ARABINOSE 5-PHOSPHATE ISOMERASE KDSD"/>
    <property type="match status" value="1"/>
</dbReference>
<dbReference type="PANTHER" id="PTHR42745">
    <property type="match status" value="1"/>
</dbReference>
<keyword evidence="3" id="KW-0129">CBS domain</keyword>
<evidence type="ECO:0000313" key="6">
    <source>
        <dbReference type="Proteomes" id="UP001204068"/>
    </source>
</evidence>
<evidence type="ECO:0000259" key="4">
    <source>
        <dbReference type="PROSITE" id="PS51464"/>
    </source>
</evidence>
<evidence type="ECO:0000256" key="2">
    <source>
        <dbReference type="ARBA" id="ARBA00022737"/>
    </source>
</evidence>
<protein>
    <submittedName>
        <fullName evidence="5">SIS domain-containing protein</fullName>
    </submittedName>
</protein>
<dbReference type="InterPro" id="IPR046348">
    <property type="entry name" value="SIS_dom_sf"/>
</dbReference>
<dbReference type="GO" id="GO:0097367">
    <property type="term" value="F:carbohydrate derivative binding"/>
    <property type="evidence" value="ECO:0007669"/>
    <property type="project" value="InterPro"/>
</dbReference>
<dbReference type="PROSITE" id="PS51464">
    <property type="entry name" value="SIS"/>
    <property type="match status" value="1"/>
</dbReference>
<dbReference type="RefSeq" id="WP_058611370.1">
    <property type="nucleotide sequence ID" value="NZ_CP064868.1"/>
</dbReference>
<evidence type="ECO:0000256" key="1">
    <source>
        <dbReference type="ARBA" id="ARBA00008165"/>
    </source>
</evidence>
<name>A0AAW5LN18_MAMSC</name>
<dbReference type="InterPro" id="IPR035474">
    <property type="entry name" value="SIS_Kpsf"/>
</dbReference>
<dbReference type="GO" id="GO:1901135">
    <property type="term" value="P:carbohydrate derivative metabolic process"/>
    <property type="evidence" value="ECO:0007669"/>
    <property type="project" value="InterPro"/>
</dbReference>
<feature type="domain" description="SIS" evidence="4">
    <location>
        <begin position="32"/>
        <end position="175"/>
    </location>
</feature>
<evidence type="ECO:0000313" key="5">
    <source>
        <dbReference type="EMBL" id="MCQ9304841.1"/>
    </source>
</evidence>
<dbReference type="Pfam" id="PF01380">
    <property type="entry name" value="SIS"/>
    <property type="match status" value="1"/>
</dbReference>
<comment type="similarity">
    <text evidence="1">Belongs to the SIS family. GutQ/KpsF subfamily.</text>
</comment>
<gene>
    <name evidence="5" type="ORF">NQ032_14625</name>
</gene>
<organism evidence="5 6">
    <name type="scientific">Mammaliicoccus sciuri</name>
    <name type="common">Staphylococcus sciuri</name>
    <dbReference type="NCBI Taxonomy" id="1296"/>
    <lineage>
        <taxon>Bacteria</taxon>
        <taxon>Bacillati</taxon>
        <taxon>Bacillota</taxon>
        <taxon>Bacilli</taxon>
        <taxon>Bacillales</taxon>
        <taxon>Staphylococcaceae</taxon>
        <taxon>Mammaliicoccus</taxon>
    </lineage>
</organism>
<evidence type="ECO:0000256" key="3">
    <source>
        <dbReference type="ARBA" id="ARBA00023122"/>
    </source>
</evidence>
<keyword evidence="2" id="KW-0677">Repeat</keyword>
<dbReference type="AlphaFoldDB" id="A0AAW5LN18"/>
<dbReference type="InterPro" id="IPR050986">
    <property type="entry name" value="GutQ/KpsF_isomerases"/>
</dbReference>
<dbReference type="Proteomes" id="UP001204068">
    <property type="component" value="Unassembled WGS sequence"/>
</dbReference>
<comment type="caution">
    <text evidence="5">The sequence shown here is derived from an EMBL/GenBank/DDBJ whole genome shotgun (WGS) entry which is preliminary data.</text>
</comment>
<reference evidence="5" key="1">
    <citation type="submission" date="2022-07" db="EMBL/GenBank/DDBJ databases">
        <title>Bacterial species isolated from the porcine tonsil microbiota.</title>
        <authorList>
            <person name="Oliveira I.M.F."/>
        </authorList>
    </citation>
    <scope>NUCLEOTIDE SEQUENCE</scope>
    <source>
        <strain evidence="5">8QC2O2</strain>
    </source>
</reference>
<sequence length="201" mass="21482">MKSIEMINEVFVSEIQTIDCVRRNINSDYELFIKEILECKGRIIILGVGKSGLIGKKMAATFASTGTPSFFVHSTEAVHGDLGMICKEDIVLAISNSGETSEVISTLNSINEIGATLISITKSKSSTLGKSSKVVIEIPITSEADKYNLAPTNSSTATLVVGDAIALTISQIKGFTKKDFGRYHPGGALGKSLTEEGYINK</sequence>